<keyword evidence="1" id="KW-0812">Transmembrane</keyword>
<name>A0A5B7HHH5_PORTR</name>
<dbReference type="EMBL" id="VSRR010027191">
    <property type="protein sequence ID" value="MPC68054.1"/>
    <property type="molecule type" value="Genomic_DNA"/>
</dbReference>
<gene>
    <name evidence="2" type="ORF">E2C01_062244</name>
</gene>
<accession>A0A5B7HHH5</accession>
<evidence type="ECO:0000256" key="1">
    <source>
        <dbReference type="SAM" id="Phobius"/>
    </source>
</evidence>
<dbReference type="AlphaFoldDB" id="A0A5B7HHH5"/>
<evidence type="ECO:0000313" key="3">
    <source>
        <dbReference type="Proteomes" id="UP000324222"/>
    </source>
</evidence>
<evidence type="ECO:0000313" key="2">
    <source>
        <dbReference type="EMBL" id="MPC68054.1"/>
    </source>
</evidence>
<feature type="transmembrane region" description="Helical" evidence="1">
    <location>
        <begin position="30"/>
        <end position="56"/>
    </location>
</feature>
<keyword evidence="3" id="KW-1185">Reference proteome</keyword>
<comment type="caution">
    <text evidence="2">The sequence shown here is derived from an EMBL/GenBank/DDBJ whole genome shotgun (WGS) entry which is preliminary data.</text>
</comment>
<protein>
    <submittedName>
        <fullName evidence="2">Uncharacterized protein</fullName>
    </submittedName>
</protein>
<organism evidence="2 3">
    <name type="scientific">Portunus trituberculatus</name>
    <name type="common">Swimming crab</name>
    <name type="synonym">Neptunus trituberculatus</name>
    <dbReference type="NCBI Taxonomy" id="210409"/>
    <lineage>
        <taxon>Eukaryota</taxon>
        <taxon>Metazoa</taxon>
        <taxon>Ecdysozoa</taxon>
        <taxon>Arthropoda</taxon>
        <taxon>Crustacea</taxon>
        <taxon>Multicrustacea</taxon>
        <taxon>Malacostraca</taxon>
        <taxon>Eumalacostraca</taxon>
        <taxon>Eucarida</taxon>
        <taxon>Decapoda</taxon>
        <taxon>Pleocyemata</taxon>
        <taxon>Brachyura</taxon>
        <taxon>Eubrachyura</taxon>
        <taxon>Portunoidea</taxon>
        <taxon>Portunidae</taxon>
        <taxon>Portuninae</taxon>
        <taxon>Portunus</taxon>
    </lineage>
</organism>
<dbReference type="Proteomes" id="UP000324222">
    <property type="component" value="Unassembled WGS sequence"/>
</dbReference>
<sequence length="64" mass="6992">MSQRNHKITANYSAGDALLPLPGQTHSDRLTAVVGVMGVVMLVVVISTTAMFIRILQWVSVLQR</sequence>
<proteinExistence type="predicted"/>
<reference evidence="2 3" key="1">
    <citation type="submission" date="2019-05" db="EMBL/GenBank/DDBJ databases">
        <title>Another draft genome of Portunus trituberculatus and its Hox gene families provides insights of decapod evolution.</title>
        <authorList>
            <person name="Jeong J.-H."/>
            <person name="Song I."/>
            <person name="Kim S."/>
            <person name="Choi T."/>
            <person name="Kim D."/>
            <person name="Ryu S."/>
            <person name="Kim W."/>
        </authorList>
    </citation>
    <scope>NUCLEOTIDE SEQUENCE [LARGE SCALE GENOMIC DNA]</scope>
    <source>
        <tissue evidence="2">Muscle</tissue>
    </source>
</reference>
<keyword evidence="1" id="KW-0472">Membrane</keyword>
<keyword evidence="1" id="KW-1133">Transmembrane helix</keyword>